<evidence type="ECO:0000259" key="6">
    <source>
        <dbReference type="Pfam" id="PF02776"/>
    </source>
</evidence>
<dbReference type="InterPro" id="IPR011766">
    <property type="entry name" value="TPP_enzyme_TPP-bd"/>
</dbReference>
<dbReference type="Pfam" id="PF00205">
    <property type="entry name" value="TPP_enzyme_M"/>
    <property type="match status" value="1"/>
</dbReference>
<dbReference type="Gene3D" id="3.40.50.970">
    <property type="match status" value="2"/>
</dbReference>
<dbReference type="Gene3D" id="3.40.50.1220">
    <property type="entry name" value="TPP-binding domain"/>
    <property type="match status" value="1"/>
</dbReference>
<dbReference type="InterPro" id="IPR029061">
    <property type="entry name" value="THDP-binding"/>
</dbReference>
<dbReference type="CDD" id="cd00568">
    <property type="entry name" value="TPP_enzymes"/>
    <property type="match status" value="1"/>
</dbReference>
<dbReference type="GO" id="GO:0030976">
    <property type="term" value="F:thiamine pyrophosphate binding"/>
    <property type="evidence" value="ECO:0007669"/>
    <property type="project" value="InterPro"/>
</dbReference>
<accession>A0A6C0JE07</accession>
<organism evidence="7">
    <name type="scientific">viral metagenome</name>
    <dbReference type="NCBI Taxonomy" id="1070528"/>
    <lineage>
        <taxon>unclassified sequences</taxon>
        <taxon>metagenomes</taxon>
        <taxon>organismal metagenomes</taxon>
    </lineage>
</organism>
<dbReference type="SUPFAM" id="SSF52467">
    <property type="entry name" value="DHS-like NAD/FAD-binding domain"/>
    <property type="match status" value="1"/>
</dbReference>
<name>A0A6C0JE07_9ZZZZ</name>
<dbReference type="GO" id="GO:0009099">
    <property type="term" value="P:L-valine biosynthetic process"/>
    <property type="evidence" value="ECO:0007669"/>
    <property type="project" value="TreeGrafter"/>
</dbReference>
<dbReference type="PANTHER" id="PTHR18968:SF13">
    <property type="entry name" value="ACETOLACTATE SYNTHASE CATALYTIC SUBUNIT, MITOCHONDRIAL"/>
    <property type="match status" value="1"/>
</dbReference>
<evidence type="ECO:0000256" key="2">
    <source>
        <dbReference type="ARBA" id="ARBA00023052"/>
    </source>
</evidence>
<dbReference type="InterPro" id="IPR029035">
    <property type="entry name" value="DHS-like_NAD/FAD-binding_dom"/>
</dbReference>
<evidence type="ECO:0000256" key="1">
    <source>
        <dbReference type="ARBA" id="ARBA00007812"/>
    </source>
</evidence>
<evidence type="ECO:0008006" key="8">
    <source>
        <dbReference type="Google" id="ProtNLM"/>
    </source>
</evidence>
<comment type="similarity">
    <text evidence="1 3">Belongs to the TPP enzyme family.</text>
</comment>
<dbReference type="CDD" id="cd07035">
    <property type="entry name" value="TPP_PYR_POX_like"/>
    <property type="match status" value="1"/>
</dbReference>
<dbReference type="InterPro" id="IPR012000">
    <property type="entry name" value="Thiamin_PyroP_enz_cen_dom"/>
</dbReference>
<dbReference type="GO" id="GO:0050660">
    <property type="term" value="F:flavin adenine dinucleotide binding"/>
    <property type="evidence" value="ECO:0007669"/>
    <property type="project" value="TreeGrafter"/>
</dbReference>
<sequence>MKVSDYITNFLIERGVQKCFSVTGGFAMHLNDSFGEKFDVTYTHGEQPAGYAALGWSAYEHDPSICCVTSGCGATNAITPCLIAYQDSVPVFFISGQVQSKDNIRSRGGRDRGYFGSDCNIIESVKGITKYAVELIDPKDTHHILEKCYENLTTGRLGPIWLSIPIDVQSMEVPTTSPARARRYTHWTHSLASPLDDLPCDFLELWSKSERPIVLAGNGIHLSKTKREFRDFLNRHKLPYVVSYFGSDLGHEYTGKVGILGNRSGNFAIQNADLILCLGCRLSKSITGYNRQLFAREAKIVYIDIDKSEFMDEKKVDVKVYMDLKTFFGIELPKSNIQNVWIDRNKEWKRLWDKELPPKNGDRVCPYRHLQKFFDEKKGDSIVTMSSGSIVCVGWHMYTPKDSDRLIISSHGDMGFEVPASIGASFHGKRTYVIVGDGSFQFNVQELQTLKHHNLPVTVMVFNNNGYEAIKISQAAVFKRQFGTSPDSGISFCDVEKIAKAYDLKYHKIERDDDVSYLDHTDGPVIVEIFCNSQGRFPRVANKPMPDGSFQNMPHEEMSPFLDDKTLKQHLFVHRVSS</sequence>
<dbReference type="Pfam" id="PF02775">
    <property type="entry name" value="TPP_enzyme_C"/>
    <property type="match status" value="1"/>
</dbReference>
<feature type="domain" description="Thiamine pyrophosphate enzyme central" evidence="4">
    <location>
        <begin position="203"/>
        <end position="327"/>
    </location>
</feature>
<dbReference type="InterPro" id="IPR012001">
    <property type="entry name" value="Thiamin_PyroP_enz_TPP-bd_dom"/>
</dbReference>
<dbReference type="InterPro" id="IPR045229">
    <property type="entry name" value="TPP_enz"/>
</dbReference>
<evidence type="ECO:0000259" key="4">
    <source>
        <dbReference type="Pfam" id="PF00205"/>
    </source>
</evidence>
<proteinExistence type="inferred from homology"/>
<evidence type="ECO:0000313" key="7">
    <source>
        <dbReference type="EMBL" id="QHU03623.1"/>
    </source>
</evidence>
<evidence type="ECO:0000259" key="5">
    <source>
        <dbReference type="Pfam" id="PF02775"/>
    </source>
</evidence>
<dbReference type="GO" id="GO:0009097">
    <property type="term" value="P:isoleucine biosynthetic process"/>
    <property type="evidence" value="ECO:0007669"/>
    <property type="project" value="TreeGrafter"/>
</dbReference>
<dbReference type="EMBL" id="MN740384">
    <property type="protein sequence ID" value="QHU03623.1"/>
    <property type="molecule type" value="Genomic_DNA"/>
</dbReference>
<dbReference type="AlphaFoldDB" id="A0A6C0JE07"/>
<evidence type="ECO:0000256" key="3">
    <source>
        <dbReference type="RuleBase" id="RU362132"/>
    </source>
</evidence>
<protein>
    <recommendedName>
        <fullName evidence="8">Thiamine pyrophosphate enzyme</fullName>
    </recommendedName>
</protein>
<dbReference type="PANTHER" id="PTHR18968">
    <property type="entry name" value="THIAMINE PYROPHOSPHATE ENZYMES"/>
    <property type="match status" value="1"/>
</dbReference>
<dbReference type="GO" id="GO:0005948">
    <property type="term" value="C:acetolactate synthase complex"/>
    <property type="evidence" value="ECO:0007669"/>
    <property type="project" value="TreeGrafter"/>
</dbReference>
<feature type="domain" description="Thiamine pyrophosphate enzyme N-terminal TPP-binding" evidence="6">
    <location>
        <begin position="1"/>
        <end position="103"/>
    </location>
</feature>
<dbReference type="Pfam" id="PF02776">
    <property type="entry name" value="TPP_enzyme_N"/>
    <property type="match status" value="1"/>
</dbReference>
<reference evidence="7" key="1">
    <citation type="journal article" date="2020" name="Nature">
        <title>Giant virus diversity and host interactions through global metagenomics.</title>
        <authorList>
            <person name="Schulz F."/>
            <person name="Roux S."/>
            <person name="Paez-Espino D."/>
            <person name="Jungbluth S."/>
            <person name="Walsh D.A."/>
            <person name="Denef V.J."/>
            <person name="McMahon K.D."/>
            <person name="Konstantinidis K.T."/>
            <person name="Eloe-Fadrosh E.A."/>
            <person name="Kyrpides N.C."/>
            <person name="Woyke T."/>
        </authorList>
    </citation>
    <scope>NUCLEOTIDE SEQUENCE</scope>
    <source>
        <strain evidence="7">GVMAG-M-3300027206-1</strain>
    </source>
</reference>
<dbReference type="GO" id="GO:0000287">
    <property type="term" value="F:magnesium ion binding"/>
    <property type="evidence" value="ECO:0007669"/>
    <property type="project" value="InterPro"/>
</dbReference>
<keyword evidence="2 3" id="KW-0786">Thiamine pyrophosphate</keyword>
<feature type="domain" description="Thiamine pyrophosphate enzyme TPP-binding" evidence="5">
    <location>
        <begin position="389"/>
        <end position="515"/>
    </location>
</feature>
<dbReference type="SUPFAM" id="SSF52518">
    <property type="entry name" value="Thiamin diphosphate-binding fold (THDP-binding)"/>
    <property type="match status" value="2"/>
</dbReference>
<dbReference type="GO" id="GO:0003984">
    <property type="term" value="F:acetolactate synthase activity"/>
    <property type="evidence" value="ECO:0007669"/>
    <property type="project" value="TreeGrafter"/>
</dbReference>